<feature type="binding site" evidence="1">
    <location>
        <position position="27"/>
    </location>
    <ligand>
        <name>Zn(2+)</name>
        <dbReference type="ChEBI" id="CHEBI:29105"/>
    </ligand>
</feature>
<dbReference type="InterPro" id="IPR029063">
    <property type="entry name" value="SAM-dependent_MTases_sf"/>
</dbReference>
<dbReference type="Pfam" id="PF21302">
    <property type="entry name" value="Zn_ribbon_RlmA"/>
    <property type="match status" value="1"/>
</dbReference>
<evidence type="ECO:0000313" key="5">
    <source>
        <dbReference type="EMBL" id="SEC10610.1"/>
    </source>
</evidence>
<sequence length="280" mass="29630">MLADVTDLLACPQCRSPVELDEGAILCDAGHAFDVARQGYVTLMTGAGGKFDGDSPEMIAARADFLGGGSFDPLMDAVADAVVAGAGAGDDPRILEIGAGTGHYLARVLDATPTGRGIGLDVSKYAARRIARAHPRAGAVVADVWQHLPVRDHVLSHVLCVFAPRNADEAHRVLAEHGSLVVLTPTERHLGELVDLLGMVRVDDRKVERLGAAMSGRFERTGHVAVEYPMSLSHLDVTRLVGMGPSARHLTSERLASSIAALPQEYPVTASVTVSTYTRL</sequence>
<keyword evidence="1" id="KW-0479">Metal-binding</keyword>
<dbReference type="CDD" id="cd02440">
    <property type="entry name" value="AdoMet_MTases"/>
    <property type="match status" value="1"/>
</dbReference>
<dbReference type="Gene3D" id="3.40.50.150">
    <property type="entry name" value="Vaccinia Virus protein VP39"/>
    <property type="match status" value="1"/>
</dbReference>
<name>A0A1H4PTH5_9NOCA</name>
<feature type="domain" description="23S rRNA (guanine(745)-N(1))-methyltransferase N-terminal" evidence="4">
    <location>
        <begin position="10"/>
        <end position="44"/>
    </location>
</feature>
<dbReference type="Proteomes" id="UP000183561">
    <property type="component" value="Unassembled WGS sequence"/>
</dbReference>
<dbReference type="SUPFAM" id="SSF53335">
    <property type="entry name" value="S-adenosyl-L-methionine-dependent methyltransferases"/>
    <property type="match status" value="1"/>
</dbReference>
<evidence type="ECO:0000313" key="6">
    <source>
        <dbReference type="Proteomes" id="UP000183561"/>
    </source>
</evidence>
<feature type="binding site" evidence="2">
    <location>
        <begin position="101"/>
        <end position="102"/>
    </location>
    <ligand>
        <name>S-adenosyl-L-methionine</name>
        <dbReference type="ChEBI" id="CHEBI:59789"/>
    </ligand>
</feature>
<dbReference type="RefSeq" id="WP_072949626.1">
    <property type="nucleotide sequence ID" value="NZ_CP070609.1"/>
</dbReference>
<feature type="binding site" evidence="2">
    <location>
        <position position="71"/>
    </location>
    <ligand>
        <name>S-adenosyl-L-methionine</name>
        <dbReference type="ChEBI" id="CHEBI:59789"/>
    </ligand>
</feature>
<dbReference type="GO" id="GO:0046872">
    <property type="term" value="F:metal ion binding"/>
    <property type="evidence" value="ECO:0007669"/>
    <property type="project" value="UniProtKB-KW"/>
</dbReference>
<dbReference type="InterPro" id="IPR016718">
    <property type="entry name" value="rRNA_m1G-MeTrfase_A_prd"/>
</dbReference>
<feature type="binding site" evidence="2">
    <location>
        <position position="189"/>
    </location>
    <ligand>
        <name>S-adenosyl-L-methionine</name>
        <dbReference type="ChEBI" id="CHEBI:59789"/>
    </ligand>
</feature>
<proteinExistence type="predicted"/>
<dbReference type="InterPro" id="IPR048647">
    <property type="entry name" value="RlmA_N"/>
</dbReference>
<dbReference type="PIRSF" id="PIRSF018249">
    <property type="entry name" value="MyrA_prd"/>
    <property type="match status" value="1"/>
</dbReference>
<evidence type="ECO:0000259" key="4">
    <source>
        <dbReference type="Pfam" id="PF21302"/>
    </source>
</evidence>
<dbReference type="GO" id="GO:0008168">
    <property type="term" value="F:methyltransferase activity"/>
    <property type="evidence" value="ECO:0007669"/>
    <property type="project" value="UniProtKB-KW"/>
</dbReference>
<accession>A0A1H4PTH5</accession>
<keyword evidence="5" id="KW-0808">Transferase</keyword>
<protein>
    <submittedName>
        <fullName evidence="5">23S rRNA m(1)G-748 methyltransferase</fullName>
    </submittedName>
</protein>
<dbReference type="EMBL" id="FNSV01000005">
    <property type="protein sequence ID" value="SEC10610.1"/>
    <property type="molecule type" value="Genomic_DNA"/>
</dbReference>
<keyword evidence="5" id="KW-0489">Methyltransferase</keyword>
<feature type="domain" description="Methyltransferase" evidence="3">
    <location>
        <begin position="94"/>
        <end position="176"/>
    </location>
</feature>
<organism evidence="5 6">
    <name type="scientific">Rhodococcus koreensis</name>
    <dbReference type="NCBI Taxonomy" id="99653"/>
    <lineage>
        <taxon>Bacteria</taxon>
        <taxon>Bacillati</taxon>
        <taxon>Actinomycetota</taxon>
        <taxon>Actinomycetes</taxon>
        <taxon>Mycobacteriales</taxon>
        <taxon>Nocardiaceae</taxon>
        <taxon>Rhodococcus</taxon>
    </lineage>
</organism>
<evidence type="ECO:0000256" key="2">
    <source>
        <dbReference type="PIRSR" id="PIRSR018249-2"/>
    </source>
</evidence>
<evidence type="ECO:0000259" key="3">
    <source>
        <dbReference type="Pfam" id="PF13649"/>
    </source>
</evidence>
<keyword evidence="1" id="KW-0862">Zinc</keyword>
<keyword evidence="6" id="KW-1185">Reference proteome</keyword>
<gene>
    <name evidence="5" type="ORF">SAMN04490239_2898</name>
</gene>
<feature type="binding site" evidence="1">
    <location>
        <position position="31"/>
    </location>
    <ligand>
        <name>Zn(2+)</name>
        <dbReference type="ChEBI" id="CHEBI:29105"/>
    </ligand>
</feature>
<dbReference type="Pfam" id="PF13649">
    <property type="entry name" value="Methyltransf_25"/>
    <property type="match status" value="1"/>
</dbReference>
<dbReference type="InterPro" id="IPR041698">
    <property type="entry name" value="Methyltransf_25"/>
</dbReference>
<keyword evidence="2" id="KW-0949">S-adenosyl-L-methionine</keyword>
<dbReference type="AlphaFoldDB" id="A0A1H4PTH5"/>
<dbReference type="GO" id="GO:0032259">
    <property type="term" value="P:methylation"/>
    <property type="evidence" value="ECO:0007669"/>
    <property type="project" value="UniProtKB-KW"/>
</dbReference>
<dbReference type="OrthoDB" id="108476at2"/>
<reference evidence="6" key="1">
    <citation type="submission" date="2016-10" db="EMBL/GenBank/DDBJ databases">
        <authorList>
            <person name="Varghese N."/>
            <person name="Submissions S."/>
        </authorList>
    </citation>
    <scope>NUCLEOTIDE SEQUENCE [LARGE SCALE GENOMIC DNA]</scope>
    <source>
        <strain evidence="6">DSM 44498</strain>
    </source>
</reference>
<evidence type="ECO:0000256" key="1">
    <source>
        <dbReference type="PIRSR" id="PIRSR018249-1"/>
    </source>
</evidence>